<feature type="domain" description="DUF883" evidence="4">
    <location>
        <begin position="98"/>
        <end position="121"/>
    </location>
</feature>
<organism evidence="5 6">
    <name type="scientific">Devosia salina</name>
    <dbReference type="NCBI Taxonomy" id="2860336"/>
    <lineage>
        <taxon>Bacteria</taxon>
        <taxon>Pseudomonadati</taxon>
        <taxon>Pseudomonadota</taxon>
        <taxon>Alphaproteobacteria</taxon>
        <taxon>Hyphomicrobiales</taxon>
        <taxon>Devosiaceae</taxon>
        <taxon>Devosia</taxon>
    </lineage>
</organism>
<evidence type="ECO:0000313" key="6">
    <source>
        <dbReference type="Proteomes" id="UP000825799"/>
    </source>
</evidence>
<feature type="coiled-coil region" evidence="1">
    <location>
        <begin position="31"/>
        <end position="58"/>
    </location>
</feature>
<proteinExistence type="predicted"/>
<evidence type="ECO:0000256" key="3">
    <source>
        <dbReference type="SAM" id="Phobius"/>
    </source>
</evidence>
<dbReference type="RefSeq" id="WP_220304407.1">
    <property type="nucleotide sequence ID" value="NZ_CP080590.1"/>
</dbReference>
<keyword evidence="3" id="KW-1133">Transmembrane helix</keyword>
<gene>
    <name evidence="5" type="ORF">K1X15_14945</name>
</gene>
<dbReference type="EMBL" id="CP080590">
    <property type="protein sequence ID" value="QYO75913.1"/>
    <property type="molecule type" value="Genomic_DNA"/>
</dbReference>
<keyword evidence="1" id="KW-0175">Coiled coil</keyword>
<feature type="transmembrane region" description="Helical" evidence="3">
    <location>
        <begin position="104"/>
        <end position="122"/>
    </location>
</feature>
<protein>
    <submittedName>
        <fullName evidence="5">DNA gyrase subunit B</fullName>
    </submittedName>
</protein>
<sequence>MATTSDMAPNRRKTGNGGRSTATTKTPATREEQLEAQVAQLQADLMAISDTLAKLTGEKVGQARSLASAEVKHLQAKGQQMLNEAQDQAGEVEKQLKDTIREKPLTAVAAAAGVGFVLALLTRH</sequence>
<feature type="region of interest" description="Disordered" evidence="2">
    <location>
        <begin position="1"/>
        <end position="31"/>
    </location>
</feature>
<evidence type="ECO:0000256" key="1">
    <source>
        <dbReference type="SAM" id="Coils"/>
    </source>
</evidence>
<accession>A0ABX8WAU8</accession>
<name>A0ABX8WAU8_9HYPH</name>
<reference evidence="5 6" key="1">
    <citation type="submission" date="2021-08" db="EMBL/GenBank/DDBJ databases">
        <title>Devosia salina sp. nov., isolated from the South China Sea sediment.</title>
        <authorList>
            <person name="Zhou Z."/>
        </authorList>
    </citation>
    <scope>NUCLEOTIDE SEQUENCE [LARGE SCALE GENOMIC DNA]</scope>
    <source>
        <strain evidence="5 6">SCS-3</strain>
    </source>
</reference>
<keyword evidence="6" id="KW-1185">Reference proteome</keyword>
<keyword evidence="3" id="KW-0472">Membrane</keyword>
<keyword evidence="3" id="KW-0812">Transmembrane</keyword>
<evidence type="ECO:0000313" key="5">
    <source>
        <dbReference type="EMBL" id="QYO75913.1"/>
    </source>
</evidence>
<dbReference type="InterPro" id="IPR043605">
    <property type="entry name" value="DUF883_C"/>
</dbReference>
<evidence type="ECO:0000259" key="4">
    <source>
        <dbReference type="Pfam" id="PF19029"/>
    </source>
</evidence>
<dbReference type="Proteomes" id="UP000825799">
    <property type="component" value="Chromosome"/>
</dbReference>
<evidence type="ECO:0000256" key="2">
    <source>
        <dbReference type="SAM" id="MobiDB-lite"/>
    </source>
</evidence>
<dbReference type="Pfam" id="PF19029">
    <property type="entry name" value="DUF883_C"/>
    <property type="match status" value="1"/>
</dbReference>